<evidence type="ECO:0000256" key="1">
    <source>
        <dbReference type="ARBA" id="ARBA00022860"/>
    </source>
</evidence>
<dbReference type="InterPro" id="IPR000048">
    <property type="entry name" value="IQ_motif_EF-hand-BS"/>
</dbReference>
<protein>
    <recommendedName>
        <fullName evidence="6">Protein IQ-DOMAIN 1-like</fullName>
    </recommendedName>
</protein>
<feature type="region of interest" description="Disordered" evidence="3">
    <location>
        <begin position="59"/>
        <end position="85"/>
    </location>
</feature>
<dbReference type="OMA" id="YSFRISC"/>
<dbReference type="SMART" id="SM00015">
    <property type="entry name" value="IQ"/>
    <property type="match status" value="1"/>
</dbReference>
<dbReference type="AlphaFoldDB" id="A0A0A0LFQ8"/>
<reference evidence="4 5" key="1">
    <citation type="journal article" date="2009" name="Nat. Genet.">
        <title>The genome of the cucumber, Cucumis sativus L.</title>
        <authorList>
            <person name="Huang S."/>
            <person name="Li R."/>
            <person name="Zhang Z."/>
            <person name="Li L."/>
            <person name="Gu X."/>
            <person name="Fan W."/>
            <person name="Lucas W.J."/>
            <person name="Wang X."/>
            <person name="Xie B."/>
            <person name="Ni P."/>
            <person name="Ren Y."/>
            <person name="Zhu H."/>
            <person name="Li J."/>
            <person name="Lin K."/>
            <person name="Jin W."/>
            <person name="Fei Z."/>
            <person name="Li G."/>
            <person name="Staub J."/>
            <person name="Kilian A."/>
            <person name="van der Vossen E.A."/>
            <person name="Wu Y."/>
            <person name="Guo J."/>
            <person name="He J."/>
            <person name="Jia Z."/>
            <person name="Ren Y."/>
            <person name="Tian G."/>
            <person name="Lu Y."/>
            <person name="Ruan J."/>
            <person name="Qian W."/>
            <person name="Wang M."/>
            <person name="Huang Q."/>
            <person name="Li B."/>
            <person name="Xuan Z."/>
            <person name="Cao J."/>
            <person name="Asan"/>
            <person name="Wu Z."/>
            <person name="Zhang J."/>
            <person name="Cai Q."/>
            <person name="Bai Y."/>
            <person name="Zhao B."/>
            <person name="Han Y."/>
            <person name="Li Y."/>
            <person name="Li X."/>
            <person name="Wang S."/>
            <person name="Shi Q."/>
            <person name="Liu S."/>
            <person name="Cho W.K."/>
            <person name="Kim J.Y."/>
            <person name="Xu Y."/>
            <person name="Heller-Uszynska K."/>
            <person name="Miao H."/>
            <person name="Cheng Z."/>
            <person name="Zhang S."/>
            <person name="Wu J."/>
            <person name="Yang Y."/>
            <person name="Kang H."/>
            <person name="Li M."/>
            <person name="Liang H."/>
            <person name="Ren X."/>
            <person name="Shi Z."/>
            <person name="Wen M."/>
            <person name="Jian M."/>
            <person name="Yang H."/>
            <person name="Zhang G."/>
            <person name="Yang Z."/>
            <person name="Chen R."/>
            <person name="Liu S."/>
            <person name="Li J."/>
            <person name="Ma L."/>
            <person name="Liu H."/>
            <person name="Zhou Y."/>
            <person name="Zhao J."/>
            <person name="Fang X."/>
            <person name="Li G."/>
            <person name="Fang L."/>
            <person name="Li Y."/>
            <person name="Liu D."/>
            <person name="Zheng H."/>
            <person name="Zhang Y."/>
            <person name="Qin N."/>
            <person name="Li Z."/>
            <person name="Yang G."/>
            <person name="Yang S."/>
            <person name="Bolund L."/>
            <person name="Kristiansen K."/>
            <person name="Zheng H."/>
            <person name="Li S."/>
            <person name="Zhang X."/>
            <person name="Yang H."/>
            <person name="Wang J."/>
            <person name="Sun R."/>
            <person name="Zhang B."/>
            <person name="Jiang S."/>
            <person name="Wang J."/>
            <person name="Du Y."/>
            <person name="Li S."/>
        </authorList>
    </citation>
    <scope>NUCLEOTIDE SEQUENCE [LARGE SCALE GENOMIC DNA]</scope>
    <source>
        <strain evidence="5">cv. 9930</strain>
    </source>
</reference>
<evidence type="ECO:0000256" key="3">
    <source>
        <dbReference type="SAM" id="MobiDB-lite"/>
    </source>
</evidence>
<dbReference type="Gene3D" id="1.20.5.190">
    <property type="match status" value="1"/>
</dbReference>
<dbReference type="GO" id="GO:0005516">
    <property type="term" value="F:calmodulin binding"/>
    <property type="evidence" value="ECO:0007669"/>
    <property type="project" value="UniProtKB-KW"/>
</dbReference>
<dbReference type="PANTHER" id="PTHR32295">
    <property type="entry name" value="IQ-DOMAIN 5-RELATED"/>
    <property type="match status" value="1"/>
</dbReference>
<evidence type="ECO:0008006" key="6">
    <source>
        <dbReference type="Google" id="ProtNLM"/>
    </source>
</evidence>
<feature type="compositionally biased region" description="Polar residues" evidence="3">
    <location>
        <begin position="73"/>
        <end position="85"/>
    </location>
</feature>
<comment type="similarity">
    <text evidence="2">Belongs to the IQD family.</text>
</comment>
<organism evidence="4 5">
    <name type="scientific">Cucumis sativus</name>
    <name type="common">Cucumber</name>
    <dbReference type="NCBI Taxonomy" id="3659"/>
    <lineage>
        <taxon>Eukaryota</taxon>
        <taxon>Viridiplantae</taxon>
        <taxon>Streptophyta</taxon>
        <taxon>Embryophyta</taxon>
        <taxon>Tracheophyta</taxon>
        <taxon>Spermatophyta</taxon>
        <taxon>Magnoliopsida</taxon>
        <taxon>eudicotyledons</taxon>
        <taxon>Gunneridae</taxon>
        <taxon>Pentapetalae</taxon>
        <taxon>rosids</taxon>
        <taxon>fabids</taxon>
        <taxon>Cucurbitales</taxon>
        <taxon>Cucurbitaceae</taxon>
        <taxon>Benincaseae</taxon>
        <taxon>Cucumis</taxon>
    </lineage>
</organism>
<keyword evidence="5" id="KW-1185">Reference proteome</keyword>
<evidence type="ECO:0000256" key="2">
    <source>
        <dbReference type="ARBA" id="ARBA00024341"/>
    </source>
</evidence>
<sequence>MGRKGNWFRTLKKALSPSSKRKKDQKRKLSEKQKHPNSGPTSSVTIANQLSQIEKVKPTCEKNEGHSKAHRVPNSNSTGMASTTAANKCVQTITETRFVRKSREEMAVIKIQSVFRGYLARSEIRALRGLLRLKSLMESFVVNRQAMNSIRCMQVFVRVHSQIRLRRLKKLEENHALQKRLLQKHSKELEIFQVGKGWNDSTQSKEQVEAKLQSKHEAAMRRERALAYAFSQQDI</sequence>
<dbReference type="Gramene" id="KGN58941">
    <property type="protein sequence ID" value="KGN58941"/>
    <property type="gene ID" value="Csa_3G736890"/>
</dbReference>
<reference evidence="4 5" key="2">
    <citation type="journal article" date="2009" name="PLoS ONE">
        <title>An integrated genetic and cytogenetic map of the cucumber genome.</title>
        <authorList>
            <person name="Ren Y."/>
            <person name="Zhang Z."/>
            <person name="Liu J."/>
            <person name="Staub J.E."/>
            <person name="Han Y."/>
            <person name="Cheng Z."/>
            <person name="Li X."/>
            <person name="Lu J."/>
            <person name="Miao H."/>
            <person name="Kang H."/>
            <person name="Xie B."/>
            <person name="Gu X."/>
            <person name="Wang X."/>
            <person name="Du Y."/>
            <person name="Jin W."/>
            <person name="Huang S."/>
        </authorList>
    </citation>
    <scope>NUCLEOTIDE SEQUENCE [LARGE SCALE GENOMIC DNA]</scope>
    <source>
        <strain evidence="5">cv. 9930</strain>
    </source>
</reference>
<dbReference type="Proteomes" id="UP000029981">
    <property type="component" value="Chromosome 3"/>
</dbReference>
<dbReference type="PROSITE" id="PS50096">
    <property type="entry name" value="IQ"/>
    <property type="match status" value="1"/>
</dbReference>
<dbReference type="EMBL" id="CM002924">
    <property type="protein sequence ID" value="KGN58941.1"/>
    <property type="molecule type" value="Genomic_DNA"/>
</dbReference>
<dbReference type="PANTHER" id="PTHR32295:SF216">
    <property type="entry name" value="PROTEIN IQ-DOMAIN 3"/>
    <property type="match status" value="1"/>
</dbReference>
<reference evidence="4 5" key="4">
    <citation type="journal article" date="2011" name="BMC Genomics">
        <title>RNA-Seq improves annotation of protein-coding genes in the cucumber genome.</title>
        <authorList>
            <person name="Li Z."/>
            <person name="Zhang Z."/>
            <person name="Yan P."/>
            <person name="Huang S."/>
            <person name="Fei Z."/>
            <person name="Lin K."/>
        </authorList>
    </citation>
    <scope>NUCLEOTIDE SEQUENCE [LARGE SCALE GENOMIC DNA]</scope>
    <source>
        <strain evidence="5">cv. 9930</strain>
    </source>
</reference>
<keyword evidence="1" id="KW-0112">Calmodulin-binding</keyword>
<evidence type="ECO:0000313" key="5">
    <source>
        <dbReference type="Proteomes" id="UP000029981"/>
    </source>
</evidence>
<name>A0A0A0LFQ8_CUCSA</name>
<dbReference type="STRING" id="3659.A0A0A0LFQ8"/>
<proteinExistence type="inferred from homology"/>
<dbReference type="OrthoDB" id="1681667at2759"/>
<reference evidence="4 5" key="3">
    <citation type="journal article" date="2010" name="BMC Genomics">
        <title>Transcriptome sequencing and comparative analysis of cucumber flowers with different sex types.</title>
        <authorList>
            <person name="Guo S."/>
            <person name="Zheng Y."/>
            <person name="Joung J.G."/>
            <person name="Liu S."/>
            <person name="Zhang Z."/>
            <person name="Crasta O.R."/>
            <person name="Sobral B.W."/>
            <person name="Xu Y."/>
            <person name="Huang S."/>
            <person name="Fei Z."/>
        </authorList>
    </citation>
    <scope>NUCLEOTIDE SEQUENCE [LARGE SCALE GENOMIC DNA]</scope>
    <source>
        <strain evidence="5">cv. 9930</strain>
    </source>
</reference>
<dbReference type="eggNOG" id="ENOG502QUAG">
    <property type="taxonomic scope" value="Eukaryota"/>
</dbReference>
<evidence type="ECO:0000313" key="4">
    <source>
        <dbReference type="EMBL" id="KGN58941.1"/>
    </source>
</evidence>
<feature type="region of interest" description="Disordered" evidence="3">
    <location>
        <begin position="1"/>
        <end position="44"/>
    </location>
</feature>
<gene>
    <name evidence="4" type="ORF">Csa_3G736890</name>
</gene>
<accession>A0A0A0LFQ8</accession>
<dbReference type="Pfam" id="PF00612">
    <property type="entry name" value="IQ"/>
    <property type="match status" value="1"/>
</dbReference>